<organism evidence="11 12">
    <name type="scientific">Astatotilapia calliptera</name>
    <name type="common">Eastern happy</name>
    <name type="synonym">Chromis callipterus</name>
    <dbReference type="NCBI Taxonomy" id="8154"/>
    <lineage>
        <taxon>Eukaryota</taxon>
        <taxon>Metazoa</taxon>
        <taxon>Chordata</taxon>
        <taxon>Craniata</taxon>
        <taxon>Vertebrata</taxon>
        <taxon>Euteleostomi</taxon>
        <taxon>Actinopterygii</taxon>
        <taxon>Neopterygii</taxon>
        <taxon>Teleostei</taxon>
        <taxon>Neoteleostei</taxon>
        <taxon>Acanthomorphata</taxon>
        <taxon>Ovalentaria</taxon>
        <taxon>Cichlomorphae</taxon>
        <taxon>Cichliformes</taxon>
        <taxon>Cichlidae</taxon>
        <taxon>African cichlids</taxon>
        <taxon>Pseudocrenilabrinae</taxon>
        <taxon>Haplochromini</taxon>
        <taxon>Astatotilapia</taxon>
    </lineage>
</organism>
<evidence type="ECO:0000313" key="11">
    <source>
        <dbReference type="Ensembl" id="ENSACLP00000072677.1"/>
    </source>
</evidence>
<evidence type="ECO:0000256" key="4">
    <source>
        <dbReference type="ARBA" id="ARBA00023136"/>
    </source>
</evidence>
<feature type="chain" id="PRO_5044260448" description="Ig-like domain-containing protein" evidence="9">
    <location>
        <begin position="21"/>
        <end position="311"/>
    </location>
</feature>
<dbReference type="Ensembl" id="ENSACLT00000055199.1">
    <property type="protein sequence ID" value="ENSACLP00000072677.1"/>
    <property type="gene ID" value="ENSACLG00000030681.1"/>
</dbReference>
<dbReference type="PROSITE" id="PS50835">
    <property type="entry name" value="IG_LIKE"/>
    <property type="match status" value="2"/>
</dbReference>
<feature type="transmembrane region" description="Helical" evidence="8">
    <location>
        <begin position="280"/>
        <end position="302"/>
    </location>
</feature>
<evidence type="ECO:0000256" key="8">
    <source>
        <dbReference type="SAM" id="Phobius"/>
    </source>
</evidence>
<feature type="signal peptide" evidence="9">
    <location>
        <begin position="1"/>
        <end position="20"/>
    </location>
</feature>
<sequence length="311" mass="33968">MLSLRAAALCCLCSAMVTMAEELIQNDLTLTRVAGESVSFSCGGTDQCSTAVVDWYQKKDTRDSFRMLLSISTKNGAVTKGYNHPEEEDFSAVKKQDGWELEIKKVKDIHSATYYCCCSKSSHNRIFGSGAKLYVTATPVAKPSVTVYQAASSDHLEEKRSLLCVASQMVPPVVKITWKSQKQDGSPLAAPPGDTEQLDIIESDYTASILLIHQQDENSHTYGCSVTHEGGTVEGQIEEGVSQSPPKELPPDTLSTNQTLTEGPSSEHPVSQKQVKLLCLVYTVLITKSLVYCCGVSLLRLIRRSRKHAAD</sequence>
<keyword evidence="3 8" id="KW-1133">Transmembrane helix</keyword>
<feature type="compositionally biased region" description="Polar residues" evidence="7">
    <location>
        <begin position="253"/>
        <end position="268"/>
    </location>
</feature>
<dbReference type="Proteomes" id="UP000265100">
    <property type="component" value="Chromosome 23"/>
</dbReference>
<evidence type="ECO:0000256" key="5">
    <source>
        <dbReference type="ARBA" id="ARBA00023170"/>
    </source>
</evidence>
<dbReference type="PANTHER" id="PTHR19256:SF65">
    <property type="entry name" value="T CELL RECEPTOR GAMMA CONSTANT 1-RELATED"/>
    <property type="match status" value="1"/>
</dbReference>
<dbReference type="InterPro" id="IPR051117">
    <property type="entry name" value="TRG_var/const_region"/>
</dbReference>
<evidence type="ECO:0000259" key="10">
    <source>
        <dbReference type="PROSITE" id="PS50835"/>
    </source>
</evidence>
<comment type="subcellular location">
    <subcellularLocation>
        <location evidence="1">Membrane</location>
    </subcellularLocation>
</comment>
<dbReference type="InterPro" id="IPR036179">
    <property type="entry name" value="Ig-like_dom_sf"/>
</dbReference>
<keyword evidence="4 8" id="KW-0472">Membrane</keyword>
<proteinExistence type="predicted"/>
<dbReference type="GO" id="GO:0016020">
    <property type="term" value="C:membrane"/>
    <property type="evidence" value="ECO:0007669"/>
    <property type="project" value="UniProtKB-SubCell"/>
</dbReference>
<keyword evidence="5" id="KW-0675">Receptor</keyword>
<feature type="domain" description="Ig-like" evidence="10">
    <location>
        <begin position="143"/>
        <end position="242"/>
    </location>
</feature>
<keyword evidence="9" id="KW-0732">Signal</keyword>
<dbReference type="Pfam" id="PF07654">
    <property type="entry name" value="C1-set"/>
    <property type="match status" value="1"/>
</dbReference>
<dbReference type="Gene3D" id="2.60.40.10">
    <property type="entry name" value="Immunoglobulins"/>
    <property type="match status" value="2"/>
</dbReference>
<evidence type="ECO:0000256" key="7">
    <source>
        <dbReference type="SAM" id="MobiDB-lite"/>
    </source>
</evidence>
<reference evidence="11" key="1">
    <citation type="submission" date="2018-05" db="EMBL/GenBank/DDBJ databases">
        <authorList>
            <person name="Datahose"/>
        </authorList>
    </citation>
    <scope>NUCLEOTIDE SEQUENCE</scope>
</reference>
<evidence type="ECO:0000256" key="1">
    <source>
        <dbReference type="ARBA" id="ARBA00004370"/>
    </source>
</evidence>
<protein>
    <recommendedName>
        <fullName evidence="10">Ig-like domain-containing protein</fullName>
    </recommendedName>
</protein>
<dbReference type="InterPro" id="IPR013106">
    <property type="entry name" value="Ig_V-set"/>
</dbReference>
<dbReference type="AlphaFoldDB" id="A0AAX7UV54"/>
<dbReference type="GeneTree" id="ENSGT00670000098480"/>
<dbReference type="InterPro" id="IPR003599">
    <property type="entry name" value="Ig_sub"/>
</dbReference>
<feature type="domain" description="Ig-like" evidence="10">
    <location>
        <begin position="35"/>
        <end position="116"/>
    </location>
</feature>
<reference evidence="11" key="2">
    <citation type="submission" date="2025-08" db="UniProtKB">
        <authorList>
            <consortium name="Ensembl"/>
        </authorList>
    </citation>
    <scope>IDENTIFICATION</scope>
</reference>
<keyword evidence="2 8" id="KW-0812">Transmembrane</keyword>
<dbReference type="CDD" id="cd00099">
    <property type="entry name" value="IgV"/>
    <property type="match status" value="1"/>
</dbReference>
<dbReference type="SMART" id="SM00409">
    <property type="entry name" value="IG"/>
    <property type="match status" value="1"/>
</dbReference>
<dbReference type="PANTHER" id="PTHR19256">
    <property type="entry name" value="T-CELL RECEPTOR GAMMA CHAIN"/>
    <property type="match status" value="1"/>
</dbReference>
<evidence type="ECO:0000256" key="6">
    <source>
        <dbReference type="ARBA" id="ARBA00023319"/>
    </source>
</evidence>
<evidence type="ECO:0000256" key="9">
    <source>
        <dbReference type="SAM" id="SignalP"/>
    </source>
</evidence>
<keyword evidence="12" id="KW-1185">Reference proteome</keyword>
<accession>A0AAX7UV54</accession>
<reference evidence="11" key="3">
    <citation type="submission" date="2025-09" db="UniProtKB">
        <authorList>
            <consortium name="Ensembl"/>
        </authorList>
    </citation>
    <scope>IDENTIFICATION</scope>
</reference>
<dbReference type="InterPro" id="IPR003597">
    <property type="entry name" value="Ig_C1-set"/>
</dbReference>
<feature type="region of interest" description="Disordered" evidence="7">
    <location>
        <begin position="237"/>
        <end position="268"/>
    </location>
</feature>
<dbReference type="InterPro" id="IPR007110">
    <property type="entry name" value="Ig-like_dom"/>
</dbReference>
<dbReference type="InterPro" id="IPR013783">
    <property type="entry name" value="Ig-like_fold"/>
</dbReference>
<dbReference type="SUPFAM" id="SSF48726">
    <property type="entry name" value="Immunoglobulin"/>
    <property type="match status" value="2"/>
</dbReference>
<evidence type="ECO:0000313" key="12">
    <source>
        <dbReference type="Proteomes" id="UP000265100"/>
    </source>
</evidence>
<evidence type="ECO:0000256" key="2">
    <source>
        <dbReference type="ARBA" id="ARBA00022692"/>
    </source>
</evidence>
<evidence type="ECO:0000256" key="3">
    <source>
        <dbReference type="ARBA" id="ARBA00022989"/>
    </source>
</evidence>
<name>A0AAX7UV54_ASTCA</name>
<keyword evidence="6" id="KW-0393">Immunoglobulin domain</keyword>
<dbReference type="Pfam" id="PF07686">
    <property type="entry name" value="V-set"/>
    <property type="match status" value="1"/>
</dbReference>